<comment type="function">
    <text evidence="1">Required for correct functioning of the GINS complex, a complex that plays an essential role in the initiation of DNA replication, and progression of DNA replication forks. GINS complex seems to bind preferentially to single-stranded DNA.</text>
</comment>
<dbReference type="InterPro" id="IPR005339">
    <property type="entry name" value="GINS_Psf1"/>
</dbReference>
<evidence type="ECO:0000259" key="2">
    <source>
        <dbReference type="Pfam" id="PF24997"/>
    </source>
</evidence>
<evidence type="ECO:0000313" key="4">
    <source>
        <dbReference type="Proteomes" id="UP000192356"/>
    </source>
</evidence>
<dbReference type="GO" id="GO:0000811">
    <property type="term" value="C:GINS complex"/>
    <property type="evidence" value="ECO:0007669"/>
    <property type="project" value="UniProtKB-UniRule"/>
</dbReference>
<evidence type="ECO:0000313" key="3">
    <source>
        <dbReference type="EMBL" id="ORD96354.1"/>
    </source>
</evidence>
<dbReference type="VEuPathDB" id="MicrosporidiaDB:HERIO_1715"/>
<comment type="similarity">
    <text evidence="1">Belongs to the GINS1/PSF1 family.</text>
</comment>
<reference evidence="3 4" key="1">
    <citation type="journal article" date="2017" name="Environ. Microbiol.">
        <title>Decay of the glycolytic pathway and adaptation to intranuclear parasitism within Enterocytozoonidae microsporidia.</title>
        <authorList>
            <person name="Wiredu Boakye D."/>
            <person name="Jaroenlak P."/>
            <person name="Prachumwat A."/>
            <person name="Williams T.A."/>
            <person name="Bateman K.S."/>
            <person name="Itsathitphaisarn O."/>
            <person name="Sritunyalucksana K."/>
            <person name="Paszkiewicz K.H."/>
            <person name="Moore K.A."/>
            <person name="Stentiford G.D."/>
            <person name="Williams B.A."/>
        </authorList>
    </citation>
    <scope>NUCLEOTIDE SEQUENCE [LARGE SCALE GENOMIC DNA]</scope>
    <source>
        <strain evidence="3 4">GB1</strain>
    </source>
</reference>
<keyword evidence="4" id="KW-1185">Reference proteome</keyword>
<comment type="subcellular location">
    <subcellularLocation>
        <location evidence="1">Nucleus</location>
    </subcellularLocation>
</comment>
<accession>A0A1X0Q9I9</accession>
<keyword evidence="1" id="KW-0539">Nucleus</keyword>
<dbReference type="PANTHER" id="PTHR12914">
    <property type="entry name" value="PARTNER OF SLD5"/>
    <property type="match status" value="1"/>
</dbReference>
<dbReference type="InterPro" id="IPR056783">
    <property type="entry name" value="PSF1_C"/>
</dbReference>
<dbReference type="PANTHER" id="PTHR12914:SF2">
    <property type="entry name" value="DNA REPLICATION COMPLEX GINS PROTEIN PSF1"/>
    <property type="match status" value="1"/>
</dbReference>
<dbReference type="OrthoDB" id="10252587at2759"/>
<organism evidence="3 4">
    <name type="scientific">Hepatospora eriocheir</name>
    <dbReference type="NCBI Taxonomy" id="1081669"/>
    <lineage>
        <taxon>Eukaryota</taxon>
        <taxon>Fungi</taxon>
        <taxon>Fungi incertae sedis</taxon>
        <taxon>Microsporidia</taxon>
        <taxon>Hepatosporidae</taxon>
        <taxon>Hepatospora</taxon>
    </lineage>
</organism>
<dbReference type="EMBL" id="LVKB01000098">
    <property type="protein sequence ID" value="ORD96354.1"/>
    <property type="molecule type" value="Genomic_DNA"/>
</dbReference>
<dbReference type="GO" id="GO:1902983">
    <property type="term" value="P:DNA strand elongation involved in mitotic DNA replication"/>
    <property type="evidence" value="ECO:0007669"/>
    <property type="project" value="TreeGrafter"/>
</dbReference>
<feature type="domain" description="DNA replication complex GINS protein PSF1 C-terminal" evidence="2">
    <location>
        <begin position="136"/>
        <end position="179"/>
    </location>
</feature>
<dbReference type="Pfam" id="PF24997">
    <property type="entry name" value="PSF1_C"/>
    <property type="match status" value="1"/>
</dbReference>
<protein>
    <recommendedName>
        <fullName evidence="1">DNA replication complex GINS protein PSF1</fullName>
    </recommendedName>
</protein>
<name>A0A1X0Q9I9_9MICR</name>
<dbReference type="SUPFAM" id="SSF158573">
    <property type="entry name" value="GINS helical bundle-like"/>
    <property type="match status" value="1"/>
</dbReference>
<dbReference type="VEuPathDB" id="MicrosporidiaDB:A0H76_2924"/>
<proteinExistence type="inferred from homology"/>
<keyword evidence="1" id="KW-0235">DNA replication</keyword>
<dbReference type="Proteomes" id="UP000192356">
    <property type="component" value="Unassembled WGS sequence"/>
</dbReference>
<gene>
    <name evidence="3" type="ORF">HERIO_1715</name>
</gene>
<comment type="caution">
    <text evidence="3">The sequence shown here is derived from an EMBL/GenBank/DDBJ whole genome shotgun (WGS) entry which is preliminary data.</text>
</comment>
<comment type="subunit">
    <text evidence="1">Component of the GINS complex.</text>
</comment>
<sequence>MISPRCLSELIDDIQSKDLKPYKINTINEVNSINEYIGNEMTKLEIENSYKENESNEILINFALLKEYKERNDMIVNAYKFNRLLKIEDRIHTNIDYNCLSNDEISFLKDYKFIMKEYFKKYKFLDIKNRDVPINLYVQILVLEDCGVVYTDNDFIDLKKDHIYYLKKNDINHLLKNDLIKIIKE</sequence>
<evidence type="ECO:0000256" key="1">
    <source>
        <dbReference type="RuleBase" id="RU368085"/>
    </source>
</evidence>
<dbReference type="InterPro" id="IPR036224">
    <property type="entry name" value="GINS_bundle-like_dom_sf"/>
</dbReference>
<dbReference type="AlphaFoldDB" id="A0A1X0Q9I9"/>